<dbReference type="PANTHER" id="PTHR30283:SF4">
    <property type="entry name" value="PEROXIDE STRESS RESISTANCE PROTEIN YAAA"/>
    <property type="match status" value="1"/>
</dbReference>
<protein>
    <recommendedName>
        <fullName evidence="1">UPF0246 protein KHM83_14155</fullName>
    </recommendedName>
</protein>
<dbReference type="RefSeq" id="WP_213237685.1">
    <property type="nucleotide sequence ID" value="NZ_JAHBCL010000026.1"/>
</dbReference>
<name>A0ABS5PTV8_9FIRM</name>
<organism evidence="2 3">
    <name type="scientific">Fusibacter paucivorans</name>
    <dbReference type="NCBI Taxonomy" id="76009"/>
    <lineage>
        <taxon>Bacteria</taxon>
        <taxon>Bacillati</taxon>
        <taxon>Bacillota</taxon>
        <taxon>Clostridia</taxon>
        <taxon>Eubacteriales</taxon>
        <taxon>Eubacteriales Family XII. Incertae Sedis</taxon>
        <taxon>Fusibacter</taxon>
    </lineage>
</organism>
<dbReference type="HAMAP" id="MF_00652">
    <property type="entry name" value="UPF0246"/>
    <property type="match status" value="1"/>
</dbReference>
<reference evidence="2 3" key="1">
    <citation type="submission" date="2021-05" db="EMBL/GenBank/DDBJ databases">
        <title>Fusibacter ferrireducens sp. nov., an anaerobic, sulfur- and Fe-reducing bacterium isolated from the mangrove sediment.</title>
        <authorList>
            <person name="Qiu D."/>
        </authorList>
    </citation>
    <scope>NUCLEOTIDE SEQUENCE [LARGE SCALE GENOMIC DNA]</scope>
    <source>
        <strain evidence="2 3">DSM 12116</strain>
    </source>
</reference>
<comment type="caution">
    <text evidence="2">The sequence shown here is derived from an EMBL/GenBank/DDBJ whole genome shotgun (WGS) entry which is preliminary data.</text>
</comment>
<gene>
    <name evidence="2" type="primary">yaaA</name>
    <name evidence="2" type="ORF">KHM83_14155</name>
</gene>
<comment type="similarity">
    <text evidence="1">Belongs to the UPF0246 family.</text>
</comment>
<proteinExistence type="inferred from homology"/>
<dbReference type="Pfam" id="PF03883">
    <property type="entry name" value="H2O2_YaaD"/>
    <property type="match status" value="1"/>
</dbReference>
<dbReference type="InterPro" id="IPR005583">
    <property type="entry name" value="YaaA"/>
</dbReference>
<keyword evidence="3" id="KW-1185">Reference proteome</keyword>
<sequence>MILIISPAKKMNLDIDSLPYETLPAFLNETTEILKTLRTFDYASLKKLWACNDSIATLNTERVREMDITRRLTPALLAYEGIQYQYMAPHVFEDRHFEYIKTHLRILSGFYGVLRPFDGVTPYRLEMQAKLKVNGYQNLYRFWGKKLALHLAKETDLIINLASKEYSRSIEPHLPKHVKVITCEFSENINGKRIEKATLCKMARGEMVRYMAENQIETPDGIKYFNRLDYAYDENVSTDTHYVFIKRPTLRK</sequence>
<evidence type="ECO:0000256" key="1">
    <source>
        <dbReference type="HAMAP-Rule" id="MF_00652"/>
    </source>
</evidence>
<dbReference type="EMBL" id="JAHBCL010000026">
    <property type="protein sequence ID" value="MBS7527824.1"/>
    <property type="molecule type" value="Genomic_DNA"/>
</dbReference>
<accession>A0ABS5PTV8</accession>
<dbReference type="Proteomes" id="UP000746471">
    <property type="component" value="Unassembled WGS sequence"/>
</dbReference>
<evidence type="ECO:0000313" key="2">
    <source>
        <dbReference type="EMBL" id="MBS7527824.1"/>
    </source>
</evidence>
<dbReference type="PANTHER" id="PTHR30283">
    <property type="entry name" value="PEROXIDE STRESS RESPONSE PROTEIN YAAA"/>
    <property type="match status" value="1"/>
</dbReference>
<evidence type="ECO:0000313" key="3">
    <source>
        <dbReference type="Proteomes" id="UP000746471"/>
    </source>
</evidence>
<dbReference type="NCBIfam" id="NF002543">
    <property type="entry name" value="PRK02101.1-4"/>
    <property type="match status" value="1"/>
</dbReference>